<dbReference type="EMBL" id="JANUHA010000012">
    <property type="protein sequence ID" value="MCS0598046.1"/>
    <property type="molecule type" value="Genomic_DNA"/>
</dbReference>
<evidence type="ECO:0008006" key="4">
    <source>
        <dbReference type="Google" id="ProtNLM"/>
    </source>
</evidence>
<evidence type="ECO:0000256" key="1">
    <source>
        <dbReference type="SAM" id="Phobius"/>
    </source>
</evidence>
<dbReference type="SUPFAM" id="SSF52151">
    <property type="entry name" value="FabD/lysophospholipase-like"/>
    <property type="match status" value="1"/>
</dbReference>
<dbReference type="Proteomes" id="UP001206572">
    <property type="component" value="Unassembled WGS sequence"/>
</dbReference>
<evidence type="ECO:0000313" key="3">
    <source>
        <dbReference type="Proteomes" id="UP001206572"/>
    </source>
</evidence>
<feature type="transmembrane region" description="Helical" evidence="1">
    <location>
        <begin position="297"/>
        <end position="319"/>
    </location>
</feature>
<feature type="transmembrane region" description="Helical" evidence="1">
    <location>
        <begin position="223"/>
        <end position="245"/>
    </location>
</feature>
<sequence length="1068" mass="115364">MPPFNAANLTPSRIADLRRKLKAAGCRPPPQACTLGELSEAIVEFRRRQGIAGRGVLDAQTLRRLDEVSGATFGDIFRDELDLLRPQPETRAEADEPSMRAHGAGLVGLALSGGGVRSATFGLGVLQAMAGHKLLRHLDYLSTVSGGGFIGGWLSKCIHEQGGDVGKVEALLAPPAGTAEAPAIRFLRQYSNYLSPRGGMFSADTWTLIGTYVRNTGLNLTMLVAWLCALLLLPRACVWAVHRIVGPGGAWAAYADLAWMFGILLFLAAVFCIALSISSKPSGSRGLRRFPLSQGAVLWWINLPLLLAGFLGSVGLWRHGGMAPFWELGALPAELQGRAHWLLAPGFVYFVVWACGWYMAHDRISVYRRAGYTLCTAALVAVLAVLCASVRAFAPEMMVQLMSRESAEHIVNGLLSLSAVLVLCAIALAVMHRLQPHRPPADVSRLEVLEGLSHLLCAVGALTLGTVLLLGGLALLPDPSTHPVLNNAIALTTFGMPLMMALFAGTMTLMIGLIGRMYSDASREWWSRQGAWTWIFALAWVTMFGVAFFLSPLLHWAWLTFEPWSTISTFASWLFVTWFGLKAGSSSATGSRSSDWRLDLCARLAPYVFTAGVFALLGAFVQWVVAPPRLACPAPVTLTCVYGLHASATLETSGARLATAFAGFTVAALLLGWRVDINKFSLYMMYRNRLVRAYFGASNRARKPHPFTGFDPGDDPLLADLKQQRPCHIINTSLNLVGGEELAWRTRKAASFTFTPRHCGFELPPQSAGSEAARGCYRATSDYGSRSGTGADDDAGVRLGMAIAVSGAAASPNMGAHSSPPLNFLMTMFNVRLGRWCPNPRRQAWQQSSPPVGLFSLLAELFGLTNADASYVYLSDGGHFDNLGIYELVRRRCRLIVAVDGASDGLFSFEDLGNAIRKCATDLHVRIDLDVGKLAQRGGEGLCGASCAVGTVRYSQVDAGGVDGTLLYLKPAIVGSENADLLNYRKVHPAYPHESSVDQWFDETQFESYRALGQYIADCALGPAADATRAREGGFDVDALCAQLWRRHGPRDGAPLPADRPGVREGCR</sequence>
<protein>
    <recommendedName>
        <fullName evidence="4">PNPLA domain-containing protein</fullName>
    </recommendedName>
</protein>
<dbReference type="RefSeq" id="WP_258829064.1">
    <property type="nucleotide sequence ID" value="NZ_JANUHA010000012.1"/>
</dbReference>
<feature type="transmembrane region" description="Helical" evidence="1">
    <location>
        <begin position="534"/>
        <end position="558"/>
    </location>
</feature>
<feature type="transmembrane region" description="Helical" evidence="1">
    <location>
        <begin position="414"/>
        <end position="434"/>
    </location>
</feature>
<organism evidence="2 3">
    <name type="scientific">Massilia agri</name>
    <dbReference type="NCBI Taxonomy" id="1886785"/>
    <lineage>
        <taxon>Bacteria</taxon>
        <taxon>Pseudomonadati</taxon>
        <taxon>Pseudomonadota</taxon>
        <taxon>Betaproteobacteria</taxon>
        <taxon>Burkholderiales</taxon>
        <taxon>Oxalobacteraceae</taxon>
        <taxon>Telluria group</taxon>
        <taxon>Massilia</taxon>
    </lineage>
</organism>
<keyword evidence="3" id="KW-1185">Reference proteome</keyword>
<accession>A0ABT2AP76</accession>
<name>A0ABT2AP76_9BURK</name>
<dbReference type="PANTHER" id="PTHR10728:SF40">
    <property type="entry name" value="PATATIN FAMILY PROTEIN"/>
    <property type="match status" value="1"/>
</dbReference>
<dbReference type="PANTHER" id="PTHR10728">
    <property type="entry name" value="CYTOSOLIC PHOSPHOLIPASE A2"/>
    <property type="match status" value="1"/>
</dbReference>
<dbReference type="InterPro" id="IPR016035">
    <property type="entry name" value="Acyl_Trfase/lysoPLipase"/>
</dbReference>
<keyword evidence="1" id="KW-0812">Transmembrane</keyword>
<feature type="transmembrane region" description="Helical" evidence="1">
    <location>
        <begin position="564"/>
        <end position="583"/>
    </location>
</feature>
<reference evidence="2 3" key="1">
    <citation type="submission" date="2022-08" db="EMBL/GenBank/DDBJ databases">
        <title>Reclassification of Massilia species as members of the genera Telluria, Duganella, Pseudoduganella, Mokoshia gen. nov. and Zemynaea gen. nov. using orthogonal and non-orthogonal genome-based approaches.</title>
        <authorList>
            <person name="Bowman J.P."/>
        </authorList>
    </citation>
    <scope>NUCLEOTIDE SEQUENCE [LARGE SCALE GENOMIC DNA]</scope>
    <source>
        <strain evidence="2 3">JCM 31661</strain>
    </source>
</reference>
<keyword evidence="1" id="KW-0472">Membrane</keyword>
<feature type="transmembrane region" description="Helical" evidence="1">
    <location>
        <begin position="372"/>
        <end position="394"/>
    </location>
</feature>
<comment type="caution">
    <text evidence="2">The sequence shown here is derived from an EMBL/GenBank/DDBJ whole genome shotgun (WGS) entry which is preliminary data.</text>
</comment>
<feature type="transmembrane region" description="Helical" evidence="1">
    <location>
        <begin position="604"/>
        <end position="625"/>
    </location>
</feature>
<evidence type="ECO:0000313" key="2">
    <source>
        <dbReference type="EMBL" id="MCS0598046.1"/>
    </source>
</evidence>
<gene>
    <name evidence="2" type="ORF">NX780_16985</name>
</gene>
<proteinExistence type="predicted"/>
<feature type="transmembrane region" description="Helical" evidence="1">
    <location>
        <begin position="257"/>
        <end position="277"/>
    </location>
</feature>
<dbReference type="Gene3D" id="3.40.1090.10">
    <property type="entry name" value="Cytosolic phospholipase A2 catalytic domain"/>
    <property type="match status" value="2"/>
</dbReference>
<feature type="transmembrane region" description="Helical" evidence="1">
    <location>
        <begin position="339"/>
        <end position="360"/>
    </location>
</feature>
<keyword evidence="1" id="KW-1133">Transmembrane helix</keyword>
<feature type="transmembrane region" description="Helical" evidence="1">
    <location>
        <begin position="455"/>
        <end position="476"/>
    </location>
</feature>
<feature type="transmembrane region" description="Helical" evidence="1">
    <location>
        <begin position="488"/>
        <end position="514"/>
    </location>
</feature>